<dbReference type="InterPro" id="IPR036390">
    <property type="entry name" value="WH_DNA-bd_sf"/>
</dbReference>
<keyword evidence="7" id="KW-1185">Reference proteome</keyword>
<keyword evidence="2" id="KW-0805">Transcription regulation</keyword>
<accession>A0ABV3LNH3</accession>
<evidence type="ECO:0000259" key="5">
    <source>
        <dbReference type="PROSITE" id="PS50931"/>
    </source>
</evidence>
<evidence type="ECO:0000256" key="4">
    <source>
        <dbReference type="ARBA" id="ARBA00023163"/>
    </source>
</evidence>
<sequence>MEAAPDGPDLDLAQVRAFVEAAAAAEPHFGRAARRLGLTQQALSKRVARLETALGVRLFTRTGRGVTLTAEGHRFLAPARRALAAGRAAVDAARASAHRPLRIDTWGHLYEPMRTLATVVDAAATRPGWLAPEPGAARDFAAVAEALRRGEADAGFGRRPVPAPGEAEELTHRPVRLEPVDVVLGDAHPLATASALRPTDLRDSVLRYPADAGRLDFLTRFADHFGVARRASGPNLGLVPLLVHLAATPTHFTLLPADLPLPAVPGVRVVPLVDPTPLYVWSLVWPKERAPEGLPELLSVCAELAEKHRWLEYEPSRDWLPS</sequence>
<dbReference type="Pfam" id="PF00126">
    <property type="entry name" value="HTH_1"/>
    <property type="match status" value="1"/>
</dbReference>
<comment type="similarity">
    <text evidence="1">Belongs to the LysR transcriptional regulatory family.</text>
</comment>
<comment type="caution">
    <text evidence="6">The sequence shown here is derived from an EMBL/GenBank/DDBJ whole genome shotgun (WGS) entry which is preliminary data.</text>
</comment>
<dbReference type="PROSITE" id="PS50931">
    <property type="entry name" value="HTH_LYSR"/>
    <property type="match status" value="1"/>
</dbReference>
<keyword evidence="3" id="KW-0238">DNA-binding</keyword>
<organism evidence="6 7">
    <name type="scientific">Streptomyces huasconensis</name>
    <dbReference type="NCBI Taxonomy" id="1854574"/>
    <lineage>
        <taxon>Bacteria</taxon>
        <taxon>Bacillati</taxon>
        <taxon>Actinomycetota</taxon>
        <taxon>Actinomycetes</taxon>
        <taxon>Kitasatosporales</taxon>
        <taxon>Streptomycetaceae</taxon>
        <taxon>Streptomyces</taxon>
    </lineage>
</organism>
<dbReference type="Gene3D" id="3.40.190.10">
    <property type="entry name" value="Periplasmic binding protein-like II"/>
    <property type="match status" value="2"/>
</dbReference>
<dbReference type="PRINTS" id="PR00039">
    <property type="entry name" value="HTHLYSR"/>
</dbReference>
<keyword evidence="4" id="KW-0804">Transcription</keyword>
<dbReference type="InterPro" id="IPR000847">
    <property type="entry name" value="LysR_HTH_N"/>
</dbReference>
<reference evidence="6 7" key="1">
    <citation type="submission" date="2024-06" db="EMBL/GenBank/DDBJ databases">
        <title>The Natural Products Discovery Center: Release of the First 8490 Sequenced Strains for Exploring Actinobacteria Biosynthetic Diversity.</title>
        <authorList>
            <person name="Kalkreuter E."/>
            <person name="Kautsar S.A."/>
            <person name="Yang D."/>
            <person name="Bader C.D."/>
            <person name="Teijaro C.N."/>
            <person name="Fluegel L."/>
            <person name="Davis C.M."/>
            <person name="Simpson J.R."/>
            <person name="Lauterbach L."/>
            <person name="Steele A.D."/>
            <person name="Gui C."/>
            <person name="Meng S."/>
            <person name="Li G."/>
            <person name="Viehrig K."/>
            <person name="Ye F."/>
            <person name="Su P."/>
            <person name="Kiefer A.F."/>
            <person name="Nichols A."/>
            <person name="Cepeda A.J."/>
            <person name="Yan W."/>
            <person name="Fan B."/>
            <person name="Jiang Y."/>
            <person name="Adhikari A."/>
            <person name="Zheng C.-J."/>
            <person name="Schuster L."/>
            <person name="Cowan T.M."/>
            <person name="Smanski M.J."/>
            <person name="Chevrette M.G."/>
            <person name="De Carvalho L.P.S."/>
            <person name="Shen B."/>
        </authorList>
    </citation>
    <scope>NUCLEOTIDE SEQUENCE [LARGE SCALE GENOMIC DNA]</scope>
    <source>
        <strain evidence="6 7">NPDC047833</strain>
    </source>
</reference>
<evidence type="ECO:0000256" key="2">
    <source>
        <dbReference type="ARBA" id="ARBA00023015"/>
    </source>
</evidence>
<dbReference type="InterPro" id="IPR005119">
    <property type="entry name" value="LysR_subst-bd"/>
</dbReference>
<dbReference type="InterPro" id="IPR036388">
    <property type="entry name" value="WH-like_DNA-bd_sf"/>
</dbReference>
<dbReference type="Gene3D" id="1.10.10.10">
    <property type="entry name" value="Winged helix-like DNA-binding domain superfamily/Winged helix DNA-binding domain"/>
    <property type="match status" value="1"/>
</dbReference>
<proteinExistence type="inferred from homology"/>
<protein>
    <submittedName>
        <fullName evidence="6">LysR family transcriptional regulator</fullName>
    </submittedName>
</protein>
<evidence type="ECO:0000313" key="6">
    <source>
        <dbReference type="EMBL" id="MEW2361008.1"/>
    </source>
</evidence>
<dbReference type="Proteomes" id="UP001553843">
    <property type="component" value="Unassembled WGS sequence"/>
</dbReference>
<evidence type="ECO:0000256" key="1">
    <source>
        <dbReference type="ARBA" id="ARBA00009437"/>
    </source>
</evidence>
<dbReference type="PANTHER" id="PTHR30346">
    <property type="entry name" value="TRANSCRIPTIONAL DUAL REGULATOR HCAR-RELATED"/>
    <property type="match status" value="1"/>
</dbReference>
<evidence type="ECO:0000313" key="7">
    <source>
        <dbReference type="Proteomes" id="UP001553843"/>
    </source>
</evidence>
<dbReference type="Pfam" id="PF03466">
    <property type="entry name" value="LysR_substrate"/>
    <property type="match status" value="1"/>
</dbReference>
<evidence type="ECO:0000256" key="3">
    <source>
        <dbReference type="ARBA" id="ARBA00023125"/>
    </source>
</evidence>
<name>A0ABV3LNH3_9ACTN</name>
<dbReference type="EMBL" id="JBEYRS010000001">
    <property type="protein sequence ID" value="MEW2361008.1"/>
    <property type="molecule type" value="Genomic_DNA"/>
</dbReference>
<dbReference type="SUPFAM" id="SSF46785">
    <property type="entry name" value="Winged helix' DNA-binding domain"/>
    <property type="match status" value="1"/>
</dbReference>
<feature type="domain" description="HTH lysR-type" evidence="5">
    <location>
        <begin position="10"/>
        <end position="69"/>
    </location>
</feature>
<dbReference type="RefSeq" id="WP_359776420.1">
    <property type="nucleotide sequence ID" value="NZ_JBEYRR010000003.1"/>
</dbReference>
<gene>
    <name evidence="6" type="ORF">AB0887_03390</name>
</gene>
<dbReference type="PANTHER" id="PTHR30346:SF0">
    <property type="entry name" value="HCA OPERON TRANSCRIPTIONAL ACTIVATOR HCAR"/>
    <property type="match status" value="1"/>
</dbReference>
<dbReference type="SUPFAM" id="SSF53850">
    <property type="entry name" value="Periplasmic binding protein-like II"/>
    <property type="match status" value="1"/>
</dbReference>